<evidence type="ECO:0000256" key="2">
    <source>
        <dbReference type="ARBA" id="ARBA00022723"/>
    </source>
</evidence>
<dbReference type="Gene3D" id="1.10.275.30">
    <property type="match status" value="1"/>
</dbReference>
<dbReference type="PROSITE" id="PS51193">
    <property type="entry name" value="HELICASE_ATP_BIND_2"/>
    <property type="match status" value="1"/>
</dbReference>
<dbReference type="SUPFAM" id="SSF52540">
    <property type="entry name" value="P-loop containing nucleoside triphosphate hydrolases"/>
    <property type="match status" value="2"/>
</dbReference>
<dbReference type="SMART" id="SM00488">
    <property type="entry name" value="DEXDc2"/>
    <property type="match status" value="1"/>
</dbReference>
<reference evidence="15 16" key="1">
    <citation type="submission" date="2021-01" db="EMBL/GenBank/DDBJ databases">
        <title>FDA dAtabase for Regulatory Grade micrObial Sequences (FDA-ARGOS): Supporting development and validation of Infectious Disease Dx tests.</title>
        <authorList>
            <person name="Nelson B."/>
            <person name="Plummer A."/>
            <person name="Tallon L."/>
            <person name="Sadzewicz L."/>
            <person name="Zhao X."/>
            <person name="Boylan J."/>
            <person name="Ott S."/>
            <person name="Bowen H."/>
            <person name="Vavikolanu K."/>
            <person name="Mehta A."/>
            <person name="Aluvathingal J."/>
            <person name="Nadendla S."/>
            <person name="Myers T."/>
            <person name="Yan Y."/>
            <person name="Sichtig H."/>
        </authorList>
    </citation>
    <scope>NUCLEOTIDE SEQUENCE [LARGE SCALE GENOMIC DNA]</scope>
    <source>
        <strain evidence="15 16">FDAARGOS_1161</strain>
    </source>
</reference>
<keyword evidence="4" id="KW-0227">DNA damage</keyword>
<dbReference type="InterPro" id="IPR011604">
    <property type="entry name" value="PDDEXK-like_dom_sf"/>
</dbReference>
<evidence type="ECO:0000256" key="1">
    <source>
        <dbReference type="ARBA" id="ARBA00022485"/>
    </source>
</evidence>
<dbReference type="GO" id="GO:0016818">
    <property type="term" value="F:hydrolase activity, acting on acid anhydrides, in phosphorus-containing anhydrides"/>
    <property type="evidence" value="ECO:0007669"/>
    <property type="project" value="InterPro"/>
</dbReference>
<evidence type="ECO:0000256" key="5">
    <source>
        <dbReference type="ARBA" id="ARBA00022801"/>
    </source>
</evidence>
<protein>
    <submittedName>
        <fullName evidence="15">ATP-dependent DNA helicase</fullName>
    </submittedName>
</protein>
<dbReference type="Proteomes" id="UP000595254">
    <property type="component" value="Chromosome"/>
</dbReference>
<dbReference type="SMART" id="SM00491">
    <property type="entry name" value="HELICc2"/>
    <property type="match status" value="1"/>
</dbReference>
<dbReference type="GO" id="GO:0046872">
    <property type="term" value="F:metal ion binding"/>
    <property type="evidence" value="ECO:0007669"/>
    <property type="project" value="UniProtKB-KW"/>
</dbReference>
<dbReference type="RefSeq" id="WP_040376135.1">
    <property type="nucleotide sequence ID" value="NZ_CP068053.1"/>
</dbReference>
<dbReference type="KEGG" id="ppsr:I6J18_22945"/>
<dbReference type="InterPro" id="IPR006554">
    <property type="entry name" value="Helicase-like_DEXD_c2"/>
</dbReference>
<evidence type="ECO:0000313" key="16">
    <source>
        <dbReference type="Proteomes" id="UP000595254"/>
    </source>
</evidence>
<dbReference type="PANTHER" id="PTHR11472:SF34">
    <property type="entry name" value="REGULATOR OF TELOMERE ELONGATION HELICASE 1"/>
    <property type="match status" value="1"/>
</dbReference>
<evidence type="ECO:0000256" key="8">
    <source>
        <dbReference type="ARBA" id="ARBA00023004"/>
    </source>
</evidence>
<proteinExistence type="inferred from homology"/>
<dbReference type="AlphaFoldDB" id="A0A974NMP9"/>
<keyword evidence="16" id="KW-1185">Reference proteome</keyword>
<accession>A0A974NMP9</accession>
<keyword evidence="5" id="KW-0378">Hydrolase</keyword>
<dbReference type="InterPro" id="IPR010614">
    <property type="entry name" value="RAD3-like_helicase_DEAD"/>
</dbReference>
<dbReference type="Gene3D" id="3.90.320.10">
    <property type="match status" value="1"/>
</dbReference>
<organism evidence="15 16">
    <name type="scientific">Peribacillus psychrosaccharolyticus</name>
    <name type="common">Bacillus psychrosaccharolyticus</name>
    <dbReference type="NCBI Taxonomy" id="1407"/>
    <lineage>
        <taxon>Bacteria</taxon>
        <taxon>Bacillati</taxon>
        <taxon>Bacillota</taxon>
        <taxon>Bacilli</taxon>
        <taxon>Bacillales</taxon>
        <taxon>Bacillaceae</taxon>
        <taxon>Peribacillus</taxon>
    </lineage>
</organism>
<evidence type="ECO:0000256" key="12">
    <source>
        <dbReference type="ARBA" id="ARBA00023235"/>
    </source>
</evidence>
<dbReference type="Pfam" id="PF06733">
    <property type="entry name" value="DEAD_2"/>
    <property type="match status" value="1"/>
</dbReference>
<keyword evidence="1" id="KW-0004">4Fe-4S</keyword>
<keyword evidence="3" id="KW-0547">Nucleotide-binding</keyword>
<comment type="similarity">
    <text evidence="13">Belongs to the helicase family. DinG subfamily.</text>
</comment>
<evidence type="ECO:0000313" key="15">
    <source>
        <dbReference type="EMBL" id="QQT00383.1"/>
    </source>
</evidence>
<dbReference type="EMBL" id="CP068053">
    <property type="protein sequence ID" value="QQT00383.1"/>
    <property type="molecule type" value="Genomic_DNA"/>
</dbReference>
<evidence type="ECO:0000259" key="14">
    <source>
        <dbReference type="PROSITE" id="PS51193"/>
    </source>
</evidence>
<keyword evidence="9" id="KW-0411">Iron-sulfur</keyword>
<evidence type="ECO:0000256" key="9">
    <source>
        <dbReference type="ARBA" id="ARBA00023014"/>
    </source>
</evidence>
<dbReference type="GO" id="GO:0006281">
    <property type="term" value="P:DNA repair"/>
    <property type="evidence" value="ECO:0007669"/>
    <property type="project" value="UniProtKB-KW"/>
</dbReference>
<gene>
    <name evidence="15" type="ORF">I6J18_22945</name>
</gene>
<dbReference type="InterPro" id="IPR027417">
    <property type="entry name" value="P-loop_NTPase"/>
</dbReference>
<dbReference type="Gene3D" id="3.40.50.300">
    <property type="entry name" value="P-loop containing nucleotide triphosphate hydrolases"/>
    <property type="match status" value="2"/>
</dbReference>
<evidence type="ECO:0000256" key="7">
    <source>
        <dbReference type="ARBA" id="ARBA00022840"/>
    </source>
</evidence>
<keyword evidence="2" id="KW-0479">Metal-binding</keyword>
<dbReference type="PANTHER" id="PTHR11472">
    <property type="entry name" value="DNA REPAIR DEAD HELICASE RAD3/XP-D SUBFAMILY MEMBER"/>
    <property type="match status" value="1"/>
</dbReference>
<sequence length="755" mass="87385">MSEQFQLSVRSLVEYVYRQGSIQSGFKSNISLSEGTAAHQKLQSLYHEEDRKEVYLQTDLTYRDLSFKIDGRCDGLLKENERITIDEIKSTLDWESVTENTYPVHWAQAKCYAFMYIEDTDLKEIQVQLTYVHPKNETIKVFQQTFLKPELAAFMMNLLKGIYPFAKWKSVHRNERRNSIEELKFPFQEYRQGQRKLAGAVYKTIGESKTLFAYAPTGIGKTISTIFPALKAMGENQLTKVIYVTAKTIARECAEDTYAVLVKQGLKAKVVTITAKDKICFHEKETCNPNECPFAQGYYNRLNEALLDVLEHEQLINRPIIEMYARKHTLCPFEFSLDLAYQADAIVCDYNYFFNPRVSLKRFDEKKRSVLLVDEAHNLVDRGREMFSAELIKSTFLSIKRSFISNKALSKAAKQINAWFITIRKQAEQQSWAEDTLPDGLLELLNHFVEEAERLLISQISLDDSELLETYFDVQSFLRIAKLFDTHYQTFYRVSKNEVEVKLFCLDPSHALDQMASSFKARVYFSATLHPLPFFTEMLGGKEGDYSITVSSPFRKEQNDVFIKPLSTRFYDREKSYRQIIRLIEEMLEGKTGNYLIYFPSYQYMNAVFTDFKAVFSDDCMMQTSGMSEEERGVFLNAFQERDKGLFVGFAVLGGVFAEGINLIGDRLNGVFIIGVGMPQLGEERELMNKHFQKRGKNGFDYAYTYPGMNKVLQAGGRLIRSEQDYGMIILVDDRYLTAKYQGLMPEMWRNFTVL</sequence>
<keyword evidence="11" id="KW-0234">DNA repair</keyword>
<evidence type="ECO:0000256" key="11">
    <source>
        <dbReference type="ARBA" id="ARBA00023204"/>
    </source>
</evidence>
<dbReference type="GO" id="GO:0003678">
    <property type="term" value="F:DNA helicase activity"/>
    <property type="evidence" value="ECO:0007669"/>
    <property type="project" value="InterPro"/>
</dbReference>
<keyword evidence="10" id="KW-0238">DNA-binding</keyword>
<dbReference type="GO" id="GO:0005524">
    <property type="term" value="F:ATP binding"/>
    <property type="evidence" value="ECO:0007669"/>
    <property type="project" value="UniProtKB-KW"/>
</dbReference>
<dbReference type="InterPro" id="IPR006555">
    <property type="entry name" value="ATP-dep_Helicase_C"/>
</dbReference>
<dbReference type="GO" id="GO:0003677">
    <property type="term" value="F:DNA binding"/>
    <property type="evidence" value="ECO:0007669"/>
    <property type="project" value="UniProtKB-KW"/>
</dbReference>
<evidence type="ECO:0000256" key="3">
    <source>
        <dbReference type="ARBA" id="ARBA00022741"/>
    </source>
</evidence>
<name>A0A974NMP9_PERPY</name>
<evidence type="ECO:0000256" key="13">
    <source>
        <dbReference type="ARBA" id="ARBA00038058"/>
    </source>
</evidence>
<dbReference type="InterPro" id="IPR045028">
    <property type="entry name" value="DinG/Rad3-like"/>
</dbReference>
<keyword evidence="7" id="KW-0067">ATP-binding</keyword>
<dbReference type="InterPro" id="IPR014013">
    <property type="entry name" value="Helic_SF1/SF2_ATP-bd_DinG/Rad3"/>
</dbReference>
<evidence type="ECO:0000256" key="4">
    <source>
        <dbReference type="ARBA" id="ARBA00022763"/>
    </source>
</evidence>
<keyword evidence="6 15" id="KW-0347">Helicase</keyword>
<evidence type="ECO:0000256" key="6">
    <source>
        <dbReference type="ARBA" id="ARBA00022806"/>
    </source>
</evidence>
<feature type="domain" description="Helicase ATP-binding" evidence="14">
    <location>
        <begin position="180"/>
        <end position="428"/>
    </location>
</feature>
<keyword evidence="8" id="KW-0408">Iron</keyword>
<evidence type="ECO:0000256" key="10">
    <source>
        <dbReference type="ARBA" id="ARBA00023125"/>
    </source>
</evidence>
<dbReference type="Pfam" id="PF13307">
    <property type="entry name" value="Helicase_C_2"/>
    <property type="match status" value="1"/>
</dbReference>
<dbReference type="GO" id="GO:0051539">
    <property type="term" value="F:4 iron, 4 sulfur cluster binding"/>
    <property type="evidence" value="ECO:0007669"/>
    <property type="project" value="UniProtKB-KW"/>
</dbReference>
<keyword evidence="12" id="KW-0413">Isomerase</keyword>